<dbReference type="Pfam" id="PF12705">
    <property type="entry name" value="PDDEXK_1"/>
    <property type="match status" value="1"/>
</dbReference>
<dbReference type="RefSeq" id="WP_092370909.1">
    <property type="nucleotide sequence ID" value="NZ_BMGV01000013.1"/>
</dbReference>
<evidence type="ECO:0000313" key="3">
    <source>
        <dbReference type="EMBL" id="SEK05301.1"/>
    </source>
</evidence>
<protein>
    <submittedName>
        <fullName evidence="3">PD-(D/E)XK nuclease superfamily protein</fullName>
    </submittedName>
</protein>
<dbReference type="Gene3D" id="3.90.320.10">
    <property type="match status" value="1"/>
</dbReference>
<dbReference type="AlphaFoldDB" id="A0A1H7DU60"/>
<reference evidence="3 4" key="1">
    <citation type="submission" date="2016-10" db="EMBL/GenBank/DDBJ databases">
        <authorList>
            <person name="de Groot N.N."/>
        </authorList>
    </citation>
    <scope>NUCLEOTIDE SEQUENCE [LARGE SCALE GENOMIC DNA]</scope>
    <source>
        <strain evidence="3 4">DSM 29340</strain>
    </source>
</reference>
<dbReference type="SUPFAM" id="SSF52540">
    <property type="entry name" value="P-loop containing nucleoside triphosphate hydrolases"/>
    <property type="match status" value="1"/>
</dbReference>
<dbReference type="InterPro" id="IPR027417">
    <property type="entry name" value="P-loop_NTPase"/>
</dbReference>
<keyword evidence="4" id="KW-1185">Reference proteome</keyword>
<dbReference type="InterPro" id="IPR011604">
    <property type="entry name" value="PDDEXK-like_dom_sf"/>
</dbReference>
<proteinExistence type="predicted"/>
<evidence type="ECO:0000256" key="1">
    <source>
        <dbReference type="SAM" id="MobiDB-lite"/>
    </source>
</evidence>
<dbReference type="EMBL" id="FNYD01000014">
    <property type="protein sequence ID" value="SEK05301.1"/>
    <property type="molecule type" value="Genomic_DNA"/>
</dbReference>
<sequence length="863" mass="92769">MRIDPLLTRSPESGALRPVTNDLLAEVYLSPQRPELRLGDHLGPGAPWSESFEAAPEETARAVEAGLLAVAHATPYLDPSYLSPEALPEGRARSHLAALRDLWRDLGALPGQLDTWRHVLNAKAGDALEALPLATPDCPFATPAEGALAGTLRAHHGAAEAPPASSSDKEGSALRHIQDHLGRRSDEIAPDGSIACHGLRDPREETEFAAALAQSMLEAGRVESASEIGLLVPDGPAYALSLREAFDRVGLPLSGLPEQDARRDTTGELLPLLLVLLQGPAPRTALASLYVAPGMPWSPETGRRMAREVIDRGKSRTASELDGPARDLLDALRPCDTPEQLFGRLGAFARAAPGVELAPRIAPLKTVTDKTIDWPLLRRLAAPGPQAAEGRDRFVEGVSFFTESALPWRPVRQLIVLGMAGGHWPRLPGSTPFFTEGEIALIRDSGLLLEGRRQKLARGLELFRRQLGAATEGVTLLVPAMDMRGDRLTPSTGLALIAHMLGAEEPADLVQDLRSVAPEDWPVAATLPALVPQGGAPDLPECGVLHIQRGLGTPDKPGVDLLRLRETEDGPLPHSPSRLETLLVSPLGWLLDELGAKDRAWAPETLDVMTLGTLMHQVLEDVYAEGAPVPDDATLTTTVPGVLESAIRRHARWLTDAAWATERASLLREAQDICTAWAGFLRDTGAKVLHNEIELKGDHGGLLLHGKADCLLKLPDGRILVVDHKRSSAGGRRERMARGWDLQVALYRAMLERPSEDTALTRLVAEGAQVVTAYHMLRDGTVLSDAHGVDVPRVETAGADAAVKAMEHLAKVLAEVGAGTIRLNREGDAKTFDKERGIKAYALKNPVVAAFCLPETQEEEDAQ</sequence>
<accession>A0A1H7DU60</accession>
<dbReference type="OrthoDB" id="5401254at2"/>
<dbReference type="Proteomes" id="UP000199379">
    <property type="component" value="Unassembled WGS sequence"/>
</dbReference>
<feature type="region of interest" description="Disordered" evidence="1">
    <location>
        <begin position="154"/>
        <end position="174"/>
    </location>
</feature>
<evidence type="ECO:0000259" key="2">
    <source>
        <dbReference type="Pfam" id="PF12705"/>
    </source>
</evidence>
<feature type="domain" description="PD-(D/E)XK endonuclease-like" evidence="2">
    <location>
        <begin position="575"/>
        <end position="790"/>
    </location>
</feature>
<organism evidence="3 4">
    <name type="scientific">Cribrihabitans marinus</name>
    <dbReference type="NCBI Taxonomy" id="1227549"/>
    <lineage>
        <taxon>Bacteria</taxon>
        <taxon>Pseudomonadati</taxon>
        <taxon>Pseudomonadota</taxon>
        <taxon>Alphaproteobacteria</taxon>
        <taxon>Rhodobacterales</taxon>
        <taxon>Paracoccaceae</taxon>
        <taxon>Cribrihabitans</taxon>
    </lineage>
</organism>
<gene>
    <name evidence="3" type="ORF">SAMN05444007_11442</name>
</gene>
<dbReference type="STRING" id="1227549.SAMN05444007_11442"/>
<dbReference type="InterPro" id="IPR038726">
    <property type="entry name" value="PDDEXK_AddAB-type"/>
</dbReference>
<dbReference type="Gene3D" id="3.40.50.300">
    <property type="entry name" value="P-loop containing nucleotide triphosphate hydrolases"/>
    <property type="match status" value="1"/>
</dbReference>
<evidence type="ECO:0000313" key="4">
    <source>
        <dbReference type="Proteomes" id="UP000199379"/>
    </source>
</evidence>
<name>A0A1H7DU60_9RHOB</name>